<reference evidence="1 2" key="1">
    <citation type="submission" date="2021-06" db="EMBL/GenBank/DDBJ databases">
        <title>Caerostris extrusa draft genome.</title>
        <authorList>
            <person name="Kono N."/>
            <person name="Arakawa K."/>
        </authorList>
    </citation>
    <scope>NUCLEOTIDE SEQUENCE [LARGE SCALE GENOMIC DNA]</scope>
</reference>
<sequence length="133" mass="15127">MKSSLRMSRFVTEELVTGQERAGVNVHGRNYAKITTNVRTILVLRSHFRYIGLADSLHHDPYESKVIDKDTNLHHYSILLLPKSSPFFTNSNTHFKCGHIYGSEHFSIHLVRCSGLISLYAVSMVVRLINSTP</sequence>
<dbReference type="Proteomes" id="UP001054945">
    <property type="component" value="Unassembled WGS sequence"/>
</dbReference>
<name>A0AAV4T9M8_CAEEX</name>
<gene>
    <name evidence="1" type="ORF">CEXT_599481</name>
</gene>
<protein>
    <submittedName>
        <fullName evidence="1">Uncharacterized protein</fullName>
    </submittedName>
</protein>
<keyword evidence="2" id="KW-1185">Reference proteome</keyword>
<dbReference type="EMBL" id="BPLR01010968">
    <property type="protein sequence ID" value="GIY43373.1"/>
    <property type="molecule type" value="Genomic_DNA"/>
</dbReference>
<accession>A0AAV4T9M8</accession>
<evidence type="ECO:0000313" key="1">
    <source>
        <dbReference type="EMBL" id="GIY43373.1"/>
    </source>
</evidence>
<proteinExistence type="predicted"/>
<evidence type="ECO:0000313" key="2">
    <source>
        <dbReference type="Proteomes" id="UP001054945"/>
    </source>
</evidence>
<dbReference type="AlphaFoldDB" id="A0AAV4T9M8"/>
<organism evidence="1 2">
    <name type="scientific">Caerostris extrusa</name>
    <name type="common">Bark spider</name>
    <name type="synonym">Caerostris bankana</name>
    <dbReference type="NCBI Taxonomy" id="172846"/>
    <lineage>
        <taxon>Eukaryota</taxon>
        <taxon>Metazoa</taxon>
        <taxon>Ecdysozoa</taxon>
        <taxon>Arthropoda</taxon>
        <taxon>Chelicerata</taxon>
        <taxon>Arachnida</taxon>
        <taxon>Araneae</taxon>
        <taxon>Araneomorphae</taxon>
        <taxon>Entelegynae</taxon>
        <taxon>Araneoidea</taxon>
        <taxon>Araneidae</taxon>
        <taxon>Caerostris</taxon>
    </lineage>
</organism>
<comment type="caution">
    <text evidence="1">The sequence shown here is derived from an EMBL/GenBank/DDBJ whole genome shotgun (WGS) entry which is preliminary data.</text>
</comment>